<gene>
    <name evidence="2" type="ORF">LNQ49_04855</name>
</gene>
<sequence length="88" mass="9338">MKVLSIKLLLPVAAFVLASAGAVSTSNSVSAIKTTDVQGWKRIAPSNCEPVRECNNISEAFCVDASNNQMYGKPTPASDCTELLTHQP</sequence>
<name>A0ABS8MQ94_9FLAO</name>
<comment type="caution">
    <text evidence="2">The sequence shown here is derived from an EMBL/GenBank/DDBJ whole genome shotgun (WGS) entry which is preliminary data.</text>
</comment>
<evidence type="ECO:0000256" key="1">
    <source>
        <dbReference type="SAM" id="SignalP"/>
    </source>
</evidence>
<dbReference type="Proteomes" id="UP001430919">
    <property type="component" value="Unassembled WGS sequence"/>
</dbReference>
<proteinExistence type="predicted"/>
<evidence type="ECO:0000313" key="3">
    <source>
        <dbReference type="Proteomes" id="UP001430919"/>
    </source>
</evidence>
<reference evidence="2" key="1">
    <citation type="submission" date="2021-11" db="EMBL/GenBank/DDBJ databases">
        <title>Description of novel Flavobacterium species.</title>
        <authorList>
            <person name="Saticioglu I.B."/>
            <person name="Ay H."/>
            <person name="Altun S."/>
            <person name="Duman M."/>
        </authorList>
    </citation>
    <scope>NUCLEOTIDE SEQUENCE</scope>
    <source>
        <strain evidence="2">F-65</strain>
    </source>
</reference>
<feature type="chain" id="PRO_5047370468" evidence="1">
    <location>
        <begin position="23"/>
        <end position="88"/>
    </location>
</feature>
<keyword evidence="1" id="KW-0732">Signal</keyword>
<feature type="signal peptide" evidence="1">
    <location>
        <begin position="1"/>
        <end position="22"/>
    </location>
</feature>
<organism evidence="2 3">
    <name type="scientific">Flavobacterium pisciphilum</name>
    <dbReference type="NCBI Taxonomy" id="2893755"/>
    <lineage>
        <taxon>Bacteria</taxon>
        <taxon>Pseudomonadati</taxon>
        <taxon>Bacteroidota</taxon>
        <taxon>Flavobacteriia</taxon>
        <taxon>Flavobacteriales</taxon>
        <taxon>Flavobacteriaceae</taxon>
        <taxon>Flavobacterium</taxon>
    </lineage>
</organism>
<protein>
    <submittedName>
        <fullName evidence="2">DUF6520 family protein</fullName>
    </submittedName>
</protein>
<dbReference type="EMBL" id="JAJJMO010000001">
    <property type="protein sequence ID" value="MCC9070926.1"/>
    <property type="molecule type" value="Genomic_DNA"/>
</dbReference>
<keyword evidence="3" id="KW-1185">Reference proteome</keyword>
<accession>A0ABS8MQ94</accession>
<evidence type="ECO:0000313" key="2">
    <source>
        <dbReference type="EMBL" id="MCC9070926.1"/>
    </source>
</evidence>
<dbReference type="RefSeq" id="WP_229987589.1">
    <property type="nucleotide sequence ID" value="NZ_JAJJMO010000001.1"/>
</dbReference>